<reference evidence="2" key="1">
    <citation type="journal article" date="2021" name="Proc. Natl. Acad. Sci. U.S.A.">
        <title>A Catalog of Tens of Thousands of Viruses from Human Metagenomes Reveals Hidden Associations with Chronic Diseases.</title>
        <authorList>
            <person name="Tisza M.J."/>
            <person name="Buck C.B."/>
        </authorList>
    </citation>
    <scope>NUCLEOTIDE SEQUENCE</scope>
    <source>
        <strain evidence="2">CtjH82</strain>
    </source>
</reference>
<evidence type="ECO:0000313" key="2">
    <source>
        <dbReference type="EMBL" id="DAF59060.1"/>
    </source>
</evidence>
<dbReference type="GO" id="GO:0016301">
    <property type="term" value="F:kinase activity"/>
    <property type="evidence" value="ECO:0007669"/>
    <property type="project" value="UniProtKB-KW"/>
</dbReference>
<keyword evidence="2" id="KW-0808">Transferase</keyword>
<proteinExistence type="predicted"/>
<accession>A0A8S5T6T4</accession>
<organism evidence="2">
    <name type="scientific">Myoviridae sp. ctjH82</name>
    <dbReference type="NCBI Taxonomy" id="2827704"/>
    <lineage>
        <taxon>Viruses</taxon>
        <taxon>Duplodnaviria</taxon>
        <taxon>Heunggongvirae</taxon>
        <taxon>Uroviricota</taxon>
        <taxon>Caudoviricetes</taxon>
    </lineage>
</organism>
<dbReference type="EMBL" id="BK032762">
    <property type="protein sequence ID" value="DAF59060.1"/>
    <property type="molecule type" value="Genomic_DNA"/>
</dbReference>
<dbReference type="InterPro" id="IPR021739">
    <property type="entry name" value="SaV-like"/>
</dbReference>
<evidence type="ECO:0000256" key="1">
    <source>
        <dbReference type="SAM" id="MobiDB-lite"/>
    </source>
</evidence>
<feature type="compositionally biased region" description="Basic and acidic residues" evidence="1">
    <location>
        <begin position="14"/>
        <end position="23"/>
    </location>
</feature>
<sequence length="93" mass="10742">MIETKHAKSLGELSRGDAVEHPDHYAGDGHIECMDAMRSMMSGDQYALPAQSAYWWGCAFKYLWRWRRKNGVQDLQKCKQCIDYLIAETEGKK</sequence>
<dbReference type="Pfam" id="PF11753">
    <property type="entry name" value="DUF3310"/>
    <property type="match status" value="1"/>
</dbReference>
<protein>
    <submittedName>
        <fullName evidence="2">Nucelotide kinase</fullName>
    </submittedName>
</protein>
<name>A0A8S5T6T4_9CAUD</name>
<keyword evidence="2" id="KW-0418">Kinase</keyword>
<feature type="region of interest" description="Disordered" evidence="1">
    <location>
        <begin position="1"/>
        <end position="23"/>
    </location>
</feature>